<name>A0ABM0M3K8_SACKO</name>
<sequence length="104" mass="11627">MSFTDKLSNGVAIILIQDFHPCVTCCVECKWYYQYIMVFVPGGFAVFALIILAILAPQKIGKRRRDTHLNNVAGSESTNEDKNHSEHTSLLSDEIIETHGSINT</sequence>
<keyword evidence="3" id="KW-1185">Reference proteome</keyword>
<evidence type="ECO:0000256" key="1">
    <source>
        <dbReference type="SAM" id="MobiDB-lite"/>
    </source>
</evidence>
<dbReference type="RefSeq" id="XP_006814599.1">
    <property type="nucleotide sequence ID" value="XM_006814536.1"/>
</dbReference>
<gene>
    <name evidence="4" type="primary">LOC102802377</name>
</gene>
<proteinExistence type="predicted"/>
<reference evidence="4" key="1">
    <citation type="submission" date="2025-08" db="UniProtKB">
        <authorList>
            <consortium name="RefSeq"/>
        </authorList>
    </citation>
    <scope>IDENTIFICATION</scope>
    <source>
        <tissue evidence="4">Testes</tissue>
    </source>
</reference>
<feature type="transmembrane region" description="Helical" evidence="2">
    <location>
        <begin position="32"/>
        <end position="55"/>
    </location>
</feature>
<accession>A0ABM0M3K8</accession>
<evidence type="ECO:0000313" key="4">
    <source>
        <dbReference type="RefSeq" id="XP_006814599.1"/>
    </source>
</evidence>
<protein>
    <submittedName>
        <fullName evidence="4">Major facilitator superfamily domain-containing protein 12-like</fullName>
    </submittedName>
</protein>
<keyword evidence="2" id="KW-1133">Transmembrane helix</keyword>
<evidence type="ECO:0000256" key="2">
    <source>
        <dbReference type="SAM" id="Phobius"/>
    </source>
</evidence>
<organism evidence="3 4">
    <name type="scientific">Saccoglossus kowalevskii</name>
    <name type="common">Acorn worm</name>
    <dbReference type="NCBI Taxonomy" id="10224"/>
    <lineage>
        <taxon>Eukaryota</taxon>
        <taxon>Metazoa</taxon>
        <taxon>Hemichordata</taxon>
        <taxon>Enteropneusta</taxon>
        <taxon>Harrimaniidae</taxon>
        <taxon>Saccoglossus</taxon>
    </lineage>
</organism>
<feature type="region of interest" description="Disordered" evidence="1">
    <location>
        <begin position="67"/>
        <end position="104"/>
    </location>
</feature>
<keyword evidence="2" id="KW-0812">Transmembrane</keyword>
<keyword evidence="2" id="KW-0472">Membrane</keyword>
<evidence type="ECO:0000313" key="3">
    <source>
        <dbReference type="Proteomes" id="UP000694865"/>
    </source>
</evidence>
<dbReference type="GeneID" id="102802377"/>
<dbReference type="Proteomes" id="UP000694865">
    <property type="component" value="Unplaced"/>
</dbReference>